<dbReference type="Proteomes" id="UP001432027">
    <property type="component" value="Unassembled WGS sequence"/>
</dbReference>
<name>A0AAV5SJD5_9BILA</name>
<dbReference type="AlphaFoldDB" id="A0AAV5SJD5"/>
<accession>A0AAV5SJD5</accession>
<organism evidence="1 2">
    <name type="scientific">Pristionchus entomophagus</name>
    <dbReference type="NCBI Taxonomy" id="358040"/>
    <lineage>
        <taxon>Eukaryota</taxon>
        <taxon>Metazoa</taxon>
        <taxon>Ecdysozoa</taxon>
        <taxon>Nematoda</taxon>
        <taxon>Chromadorea</taxon>
        <taxon>Rhabditida</taxon>
        <taxon>Rhabditina</taxon>
        <taxon>Diplogasteromorpha</taxon>
        <taxon>Diplogasteroidea</taxon>
        <taxon>Neodiplogasteridae</taxon>
        <taxon>Pristionchus</taxon>
    </lineage>
</organism>
<evidence type="ECO:0000313" key="2">
    <source>
        <dbReference type="Proteomes" id="UP001432027"/>
    </source>
</evidence>
<comment type="caution">
    <text evidence="1">The sequence shown here is derived from an EMBL/GenBank/DDBJ whole genome shotgun (WGS) entry which is preliminary data.</text>
</comment>
<keyword evidence="2" id="KW-1185">Reference proteome</keyword>
<gene>
    <name evidence="1" type="ORF">PENTCL1PPCAC_5205</name>
</gene>
<dbReference type="EMBL" id="BTSX01000002">
    <property type="protein sequence ID" value="GMS83030.1"/>
    <property type="molecule type" value="Genomic_DNA"/>
</dbReference>
<feature type="non-terminal residue" evidence="1">
    <location>
        <position position="1"/>
    </location>
</feature>
<evidence type="ECO:0000313" key="1">
    <source>
        <dbReference type="EMBL" id="GMS83030.1"/>
    </source>
</evidence>
<reference evidence="1" key="1">
    <citation type="submission" date="2023-10" db="EMBL/GenBank/DDBJ databases">
        <title>Genome assembly of Pristionchus species.</title>
        <authorList>
            <person name="Yoshida K."/>
            <person name="Sommer R.J."/>
        </authorList>
    </citation>
    <scope>NUCLEOTIDE SEQUENCE</scope>
    <source>
        <strain evidence="1">RS0144</strain>
    </source>
</reference>
<protein>
    <submittedName>
        <fullName evidence="1">Uncharacterized protein</fullName>
    </submittedName>
</protein>
<feature type="non-terminal residue" evidence="1">
    <location>
        <position position="69"/>
    </location>
</feature>
<proteinExistence type="predicted"/>
<sequence length="69" mass="8000">ATFACEFKSVYTINQAWYKLPILGIDFLNSDSVYYNKKKPHRCLYVSANDYSFKGDNKNLVVPEMAKIK</sequence>